<feature type="region of interest" description="Disordered" evidence="1">
    <location>
        <begin position="1"/>
        <end position="37"/>
    </location>
</feature>
<dbReference type="EMBL" id="AL591866">
    <property type="status" value="NOT_ANNOTATED_CDS"/>
    <property type="molecule type" value="Genomic_DNA"/>
</dbReference>
<evidence type="ECO:0000256" key="1">
    <source>
        <dbReference type="SAM" id="MobiDB-lite"/>
    </source>
</evidence>
<dbReference type="Proteomes" id="UP000005640">
    <property type="component" value="Chromosome 1"/>
</dbReference>
<accession>A0A6Q8PHS0</accession>
<sequence>MGTGPGVSGRLAASRPGPGLPLRDSEPSWAGGRARDGDSQNFIVNQICSTKSETTWFRSWG</sequence>
<keyword evidence="3" id="KW-1185">Reference proteome</keyword>
<dbReference type="ExpressionAtlas" id="A0A6Q8PHS0">
    <property type="expression patterns" value="baseline and differential"/>
</dbReference>
<reference evidence="2 3" key="1">
    <citation type="journal article" date="2001" name="Nature">
        <title>Initial sequencing and analysis of the human genome.</title>
        <authorList>
            <consortium name="International Human Genome Sequencing Consortium"/>
            <person name="Lander E.S."/>
            <person name="Linton L.M."/>
            <person name="Birren B."/>
            <person name="Nusbaum C."/>
            <person name="Zody M.C."/>
            <person name="Baldwin J."/>
            <person name="Devon K."/>
            <person name="Dewar K."/>
            <person name="Doyle M."/>
            <person name="FitzHugh W."/>
            <person name="Funke R."/>
            <person name="Gage D."/>
            <person name="Harris K."/>
            <person name="Heaford A."/>
            <person name="Howland J."/>
            <person name="Kann L."/>
            <person name="Lehoczky J."/>
            <person name="LeVine R."/>
            <person name="McEwan P."/>
            <person name="McKernan K."/>
            <person name="Meldrim J."/>
            <person name="Mesirov J.P."/>
            <person name="Miranda C."/>
            <person name="Morris W."/>
            <person name="Naylor J."/>
            <person name="Raymond C."/>
            <person name="Rosetti M."/>
            <person name="Santos R."/>
            <person name="Sheridan A."/>
            <person name="Sougnez C."/>
            <person name="Stange-Thomann N."/>
            <person name="Stojanovic N."/>
            <person name="Subramanian A."/>
            <person name="Wyman D."/>
            <person name="Rogers J."/>
            <person name="Sulston J."/>
            <person name="Ainscough R."/>
            <person name="Beck S."/>
            <person name="Bentley D."/>
            <person name="Burton J."/>
            <person name="Clee C."/>
            <person name="Carter N."/>
            <person name="Coulson A."/>
            <person name="Deadman R."/>
            <person name="Deloukas P."/>
            <person name="Dunham A."/>
            <person name="Dunham I."/>
            <person name="Durbin R."/>
            <person name="French L."/>
            <person name="Grafham D."/>
            <person name="Gregory S."/>
            <person name="Hubbard T."/>
            <person name="Humphray S."/>
            <person name="Hunt A."/>
            <person name="Jones M."/>
            <person name="Lloyd C."/>
            <person name="McMurray A."/>
            <person name="Matthews L."/>
            <person name="Mercer S."/>
            <person name="Milne S."/>
            <person name="Mullikin J.C."/>
            <person name="Mungall A."/>
            <person name="Plumb R."/>
            <person name="Ross M."/>
            <person name="Shownkeen R."/>
            <person name="Sims S."/>
            <person name="Waterston R.H."/>
            <person name="Wilson R.K."/>
            <person name="Hillier L.W."/>
            <person name="McPherson J.D."/>
            <person name="Marra M.A."/>
            <person name="Mardis E.R."/>
            <person name="Fulton L.A."/>
            <person name="Chinwalla A.T."/>
            <person name="Pepin K.H."/>
            <person name="Gish W.R."/>
            <person name="Chissoe S.L."/>
            <person name="Wendl M.C."/>
            <person name="Delehaunty K.D."/>
            <person name="Miner T.L."/>
            <person name="Delehaunty A."/>
            <person name="Kramer J.B."/>
            <person name="Cook L.L."/>
            <person name="Fulton R.S."/>
            <person name="Johnson D.L."/>
            <person name="Minx P.J."/>
            <person name="Clifton S.W."/>
            <person name="Hawkins T."/>
            <person name="Branscomb E."/>
            <person name="Predki P."/>
            <person name="Richardson P."/>
            <person name="Wenning S."/>
            <person name="Slezak T."/>
            <person name="Doggett N."/>
            <person name="Cheng J.F."/>
            <person name="Olsen A."/>
            <person name="Lucas S."/>
            <person name="Elkin C."/>
            <person name="Uberbacher E."/>
            <person name="Frazier M."/>
            <person name="Gibbs R.A."/>
            <person name="Muzny D.M."/>
            <person name="Scherer S.E."/>
            <person name="Bouck J.B."/>
            <person name="Sodergren E.J."/>
            <person name="Worley K.C."/>
            <person name="Rives C.M."/>
            <person name="Gorrell J.H."/>
            <person name="Metzker M.L."/>
            <person name="Naylor S.L."/>
            <person name="Kucherlapati R.S."/>
            <person name="Nelson D.L."/>
            <person name="Weinstock G.M."/>
            <person name="Sakaki Y."/>
            <person name="Fujiyama A."/>
            <person name="Hattori M."/>
            <person name="Yada T."/>
            <person name="Toyoda A."/>
            <person name="Itoh T."/>
            <person name="Kawagoe C."/>
            <person name="Watanabe H."/>
            <person name="Totoki Y."/>
            <person name="Taylor T."/>
            <person name="Weissenbach J."/>
            <person name="Heilig R."/>
            <person name="Saurin W."/>
            <person name="Artiguenave F."/>
            <person name="Brottier P."/>
            <person name="Bruls T."/>
            <person name="Pelletier E."/>
            <person name="Robert C."/>
            <person name="Wincker P."/>
            <person name="Smith D.R."/>
            <person name="Doucette-Stamm L."/>
            <person name="Rubenfield M."/>
            <person name="Weinstock K."/>
            <person name="Lee H.M."/>
            <person name="Dubois J."/>
            <person name="Rosenthal A."/>
            <person name="Platzer M."/>
            <person name="Nyakatura G."/>
            <person name="Taudien S."/>
            <person name="Rump A."/>
            <person name="Yang H."/>
            <person name="Yu J."/>
            <person name="Wang J."/>
            <person name="Huang G."/>
            <person name="Gu J."/>
            <person name="Hood L."/>
            <person name="Rowen L."/>
            <person name="Madan A."/>
            <person name="Qin S."/>
            <person name="Davis R.W."/>
            <person name="Federspiel N.A."/>
            <person name="Abola A.P."/>
            <person name="Proctor M.J."/>
            <person name="Myers R.M."/>
            <person name="Schmutz J."/>
            <person name="Dickson M."/>
            <person name="Grimwood J."/>
            <person name="Cox D.R."/>
            <person name="Olson M.V."/>
            <person name="Kaul R."/>
            <person name="Raymond C."/>
            <person name="Shimizu N."/>
            <person name="Kawasaki K."/>
            <person name="Minoshima S."/>
            <person name="Evans G.A."/>
            <person name="Athanasiou M."/>
            <person name="Schultz R."/>
            <person name="Roe B.A."/>
            <person name="Chen F."/>
            <person name="Pan H."/>
            <person name="Ramser J."/>
            <person name="Lehrach H."/>
            <person name="Reinhardt R."/>
            <person name="McCombie W.R."/>
            <person name="de la Bastide M."/>
            <person name="Dedhia N."/>
            <person name="Blocker H."/>
            <person name="Hornischer K."/>
            <person name="Nordsiek G."/>
            <person name="Agarwala R."/>
            <person name="Aravind L."/>
            <person name="Bailey J.A."/>
            <person name="Bateman A."/>
            <person name="Batzoglou S."/>
            <person name="Birney E."/>
            <person name="Bork P."/>
            <person name="Brown D.G."/>
            <person name="Burge C.B."/>
            <person name="Cerutti L."/>
            <person name="Chen H.C."/>
            <person name="Church D."/>
            <person name="Clamp M."/>
            <person name="Copley R.R."/>
            <person name="Doerks T."/>
            <person name="Eddy S.R."/>
            <person name="Eichler E.E."/>
            <person name="Furey T.S."/>
            <person name="Galagan J."/>
            <person name="Gilbert J.G."/>
            <person name="Harmon C."/>
            <person name="Hayashizaki Y."/>
            <person name="Haussler D."/>
            <person name="Hermjakob H."/>
            <person name="Hokamp K."/>
            <person name="Jang W."/>
            <person name="Johnson L.S."/>
            <person name="Jones T.A."/>
            <person name="Kasif S."/>
            <person name="Kaspryzk A."/>
            <person name="Kennedy S."/>
            <person name="Kent W.J."/>
            <person name="Kitts P."/>
            <person name="Koonin E.V."/>
            <person name="Korf I."/>
            <person name="Kulp D."/>
            <person name="Lancet D."/>
            <person name="Lowe T.M."/>
            <person name="McLysaght A."/>
            <person name="Mikkelsen T."/>
            <person name="Moran J.V."/>
            <person name="Mulder N."/>
            <person name="Pollara V.J."/>
            <person name="Ponting C.P."/>
            <person name="Schuler G."/>
            <person name="Schultz J."/>
            <person name="Slater G."/>
            <person name="Smit A.F."/>
            <person name="Stupka E."/>
            <person name="Szustakowski J."/>
            <person name="Thierry-Mieg D."/>
            <person name="Thierry-Mieg J."/>
            <person name="Wagner L."/>
            <person name="Wallis J."/>
            <person name="Wheeler R."/>
            <person name="Williams A."/>
            <person name="Wolf Y.I."/>
            <person name="Wolfe K.H."/>
            <person name="Yang S.P."/>
            <person name="Yeh R.F."/>
            <person name="Collins F."/>
            <person name="Guyer M.S."/>
            <person name="Peterson J."/>
            <person name="Felsenfeld A."/>
            <person name="Wetterstrand K.A."/>
            <person name="Patrinos A."/>
            <person name="Morgan M.J."/>
            <person name="de Jong P."/>
            <person name="Catanese J.J."/>
            <person name="Osoegawa K."/>
            <person name="Shizuya H."/>
            <person name="Choi S."/>
            <person name="Chen Y.J."/>
        </authorList>
    </citation>
    <scope>NUCLEOTIDE SEQUENCE [LARGE SCALE GENOMIC DNA]</scope>
</reference>
<reference evidence="2 3" key="3">
    <citation type="journal article" date="2006" name="Nature">
        <title>The DNA sequence and biological annotation of human chromosome 1.</title>
        <authorList>
            <person name="Gregory S.G."/>
            <person name="Barlow K.F."/>
            <person name="McLay K.E."/>
            <person name="Kaul R."/>
            <person name="Swarbreck D."/>
            <person name="Dunham A."/>
            <person name="Scott C.E."/>
            <person name="Howe K.L."/>
            <person name="Woodfine K."/>
            <person name="Spencer C.C."/>
            <person name="Jones M.C."/>
            <person name="Gillson C."/>
            <person name="Searle S."/>
            <person name="Zhou Y."/>
            <person name="Kokocinski F."/>
            <person name="McDonald L."/>
            <person name="Evans R."/>
            <person name="Phillips K."/>
            <person name="Atkinson A."/>
            <person name="Cooper R."/>
            <person name="Jones C."/>
            <person name="Hall R.E."/>
            <person name="Andrews T.D."/>
            <person name="Lloyd C."/>
            <person name="Ainscough R."/>
            <person name="Almeida J.P."/>
            <person name="Ambrose K.D."/>
            <person name="Anderson F."/>
            <person name="Andrew R.W."/>
            <person name="Ashwell R.I."/>
            <person name="Aubin K."/>
            <person name="Babbage A.K."/>
            <person name="Bagguley C.L."/>
            <person name="Bailey J."/>
            <person name="Beasley H."/>
            <person name="Bethel G."/>
            <person name="Bird C.P."/>
            <person name="Bray-Allen S."/>
            <person name="Brown J.Y."/>
            <person name="Brown A.J."/>
            <person name="Buckley D."/>
            <person name="Burton J."/>
            <person name="Bye J."/>
            <person name="Carder C."/>
            <person name="Chapman J.C."/>
            <person name="Clark S.Y."/>
            <person name="Clarke G."/>
            <person name="Clee C."/>
            <person name="Cobley V."/>
            <person name="Collier R.E."/>
            <person name="Corby N."/>
            <person name="Coville G.J."/>
            <person name="Davies J."/>
            <person name="Deadman R."/>
            <person name="Dunn M."/>
            <person name="Earthrowl M."/>
            <person name="Ellington A.G."/>
            <person name="Errington H."/>
            <person name="Frankish A."/>
            <person name="Frankland J."/>
            <person name="French L."/>
            <person name="Garner P."/>
            <person name="Garnett J."/>
            <person name="Gay L."/>
            <person name="Ghori M.R."/>
            <person name="Gibson R."/>
            <person name="Gilby L.M."/>
            <person name="Gillett W."/>
            <person name="Glithero R.J."/>
            <person name="Grafham D.V."/>
            <person name="Griffiths C."/>
            <person name="Griffiths-Jones S."/>
            <person name="Grocock R."/>
            <person name="Hammond S."/>
            <person name="Harrison E.S."/>
            <person name="Hart E."/>
            <person name="Haugen E."/>
            <person name="Heath P.D."/>
            <person name="Holmes S."/>
            <person name="Holt K."/>
            <person name="Howden P.J."/>
            <person name="Hunt A.R."/>
            <person name="Hunt S.E."/>
            <person name="Hunter G."/>
            <person name="Isherwood J."/>
            <person name="James R."/>
            <person name="Johnson C."/>
            <person name="Johnson D."/>
            <person name="Joy A."/>
            <person name="Kay M."/>
            <person name="Kershaw J.K."/>
            <person name="Kibukawa M."/>
            <person name="Kimberley A.M."/>
            <person name="King A."/>
            <person name="Knights A.J."/>
            <person name="Lad H."/>
            <person name="Laird G."/>
            <person name="Lawlor S."/>
            <person name="Leongamornlert D.A."/>
            <person name="Lloyd D.M."/>
            <person name="Loveland J."/>
            <person name="Lovell J."/>
            <person name="Lush M.J."/>
            <person name="Lyne R."/>
            <person name="Martin S."/>
            <person name="Mashreghi-Mohammadi M."/>
            <person name="Matthews L."/>
            <person name="Matthews N.S."/>
            <person name="McLaren S."/>
            <person name="Milne S."/>
            <person name="Mistry S."/>
            <person name="Moore M.J."/>
            <person name="Nickerson T."/>
            <person name="O'Dell C.N."/>
            <person name="Oliver K."/>
            <person name="Palmeiri A."/>
            <person name="Palmer S.A."/>
            <person name="Parker A."/>
            <person name="Patel D."/>
            <person name="Pearce A.V."/>
            <person name="Peck A.I."/>
            <person name="Pelan S."/>
            <person name="Phelps K."/>
            <person name="Phillimore B.J."/>
            <person name="Plumb R."/>
            <person name="Rajan J."/>
            <person name="Raymond C."/>
            <person name="Rouse G."/>
            <person name="Saenphimmachak C."/>
            <person name="Sehra H.K."/>
            <person name="Sheridan E."/>
            <person name="Shownkeen R."/>
            <person name="Sims S."/>
            <person name="Skuce C.D."/>
            <person name="Smith M."/>
            <person name="Steward C."/>
            <person name="Subramanian S."/>
            <person name="Sycamore N."/>
            <person name="Tracey A."/>
            <person name="Tromans A."/>
            <person name="Van Helmond Z."/>
            <person name="Wall M."/>
            <person name="Wallis J.M."/>
            <person name="White S."/>
            <person name="Whitehead S.L."/>
            <person name="Wilkinson J.E."/>
            <person name="Willey D.L."/>
            <person name="Williams H."/>
            <person name="Wilming L."/>
            <person name="Wray P.W."/>
            <person name="Wu Z."/>
            <person name="Coulson A."/>
            <person name="Vaudin M."/>
            <person name="Sulston J.E."/>
            <person name="Durbin R."/>
            <person name="Hubbard T."/>
            <person name="Wooster R."/>
            <person name="Dunham I."/>
            <person name="Carter N.P."/>
            <person name="McVean G."/>
            <person name="Ross M.T."/>
            <person name="Harrow J."/>
            <person name="Olson M.V."/>
            <person name="Beck S."/>
            <person name="Rogers J."/>
            <person name="Bentley D.R."/>
            <person name="Banerjee R."/>
            <person name="Bryant S.P."/>
            <person name="Burford D.C."/>
            <person name="Burrill W.D."/>
            <person name="Clegg S.M."/>
            <person name="Dhami P."/>
            <person name="Dovey O."/>
            <person name="Faulkner L.M."/>
            <person name="Gribble S.M."/>
            <person name="Langford C.F."/>
            <person name="Pandian R.D."/>
            <person name="Porter K.M."/>
            <person name="Prigmore E."/>
        </authorList>
    </citation>
    <scope>NUCLEOTIDE SEQUENCE [LARGE SCALE GENOMIC DNA]</scope>
</reference>
<reference evidence="2" key="5">
    <citation type="submission" date="2025-09" db="UniProtKB">
        <authorList>
            <consortium name="Ensembl"/>
        </authorList>
    </citation>
    <scope>IDENTIFICATION</scope>
</reference>
<dbReference type="HGNC" id="HGNC:29105">
    <property type="gene designation" value="PLEKHG5"/>
</dbReference>
<protein>
    <submittedName>
        <fullName evidence="2">Pleckstrin homology and RhoGEF domain containing G5</fullName>
    </submittedName>
</protein>
<reference evidence="2 3" key="2">
    <citation type="journal article" date="2004" name="Nature">
        <title>Finishing the euchromatic sequence of the human genome.</title>
        <authorList>
            <consortium name="International Human Genome Sequencing Consortium"/>
        </authorList>
    </citation>
    <scope>NUCLEOTIDE SEQUENCE [LARGE SCALE GENOMIC DNA]</scope>
</reference>
<dbReference type="OpenTargets" id="ENSG00000171680"/>
<dbReference type="AlphaFoldDB" id="A0A6Q8PHS0"/>
<dbReference type="MassIVE" id="A0A6Q8PHS0"/>
<dbReference type="GeneTree" id="ENSGT00510000046843"/>
<dbReference type="Ensembl" id="ENST00000674790.1">
    <property type="protein sequence ID" value="ENSP00000502815.1"/>
    <property type="gene ID" value="ENSG00000171680.24"/>
</dbReference>
<proteinExistence type="predicted"/>
<evidence type="ECO:0000313" key="3">
    <source>
        <dbReference type="Proteomes" id="UP000005640"/>
    </source>
</evidence>
<dbReference type="Bgee" id="ENSG00000171680">
    <property type="expression patterns" value="Expressed in sural nerve and 109 other cell types or tissues"/>
</dbReference>
<reference evidence="2" key="4">
    <citation type="submission" date="2025-08" db="UniProtKB">
        <authorList>
            <consortium name="Ensembl"/>
        </authorList>
    </citation>
    <scope>IDENTIFICATION</scope>
</reference>
<gene>
    <name evidence="2" type="primary">PLEKHG5</name>
</gene>
<dbReference type="OrthoDB" id="660555at2759"/>
<dbReference type="EMBL" id="AL158217">
    <property type="status" value="NOT_ANNOTATED_CDS"/>
    <property type="molecule type" value="Genomic_DNA"/>
</dbReference>
<name>A0A6Q8PHS0_HUMAN</name>
<evidence type="ECO:0000313" key="2">
    <source>
        <dbReference type="Ensembl" id="ENSP00000502815.1"/>
    </source>
</evidence>
<dbReference type="Ensembl" id="ENST00000674790.1">
    <property type="protein sequence ID" value="ENSP00000502815.1"/>
    <property type="gene ID" value="ENSG00000171680.23"/>
</dbReference>
<organism evidence="2 3">
    <name type="scientific">Homo sapiens</name>
    <name type="common">Human</name>
    <dbReference type="NCBI Taxonomy" id="9606"/>
    <lineage>
        <taxon>Eukaryota</taxon>
        <taxon>Metazoa</taxon>
        <taxon>Chordata</taxon>
        <taxon>Craniata</taxon>
        <taxon>Vertebrata</taxon>
        <taxon>Euteleostomi</taxon>
        <taxon>Mammalia</taxon>
        <taxon>Eutheria</taxon>
        <taxon>Euarchontoglires</taxon>
        <taxon>Primates</taxon>
        <taxon>Haplorrhini</taxon>
        <taxon>Catarrhini</taxon>
        <taxon>Hominidae</taxon>
        <taxon>Homo</taxon>
    </lineage>
</organism>